<protein>
    <recommendedName>
        <fullName evidence="4">Secreted protein</fullName>
    </recommendedName>
</protein>
<keyword evidence="3" id="KW-1185">Reference proteome</keyword>
<dbReference type="RefSeq" id="WP_191094105.1">
    <property type="nucleotide sequence ID" value="NZ_JBHJYQ010000013.1"/>
</dbReference>
<keyword evidence="1" id="KW-0732">Signal</keyword>
<dbReference type="EMBL" id="VXLC01000012">
    <property type="protein sequence ID" value="KAA8886437.1"/>
    <property type="molecule type" value="Genomic_DNA"/>
</dbReference>
<feature type="chain" id="PRO_5024293635" description="Secreted protein" evidence="1">
    <location>
        <begin position="33"/>
        <end position="78"/>
    </location>
</feature>
<dbReference type="Proteomes" id="UP000323876">
    <property type="component" value="Unassembled WGS sequence"/>
</dbReference>
<evidence type="ECO:0008006" key="4">
    <source>
        <dbReference type="Google" id="ProtNLM"/>
    </source>
</evidence>
<accession>A0A5N0EAI4</accession>
<organism evidence="2 3">
    <name type="scientific">Nocardia colli</name>
    <dbReference type="NCBI Taxonomy" id="2545717"/>
    <lineage>
        <taxon>Bacteria</taxon>
        <taxon>Bacillati</taxon>
        <taxon>Actinomycetota</taxon>
        <taxon>Actinomycetes</taxon>
        <taxon>Mycobacteriales</taxon>
        <taxon>Nocardiaceae</taxon>
        <taxon>Nocardia</taxon>
    </lineage>
</organism>
<proteinExistence type="predicted"/>
<sequence>MMKNALKAAASISMVLGALSALGALGAGAAQADWTSGGPFASREDCDGYRHVQGGENAKYWSCKSTADGWILEPKTTY</sequence>
<gene>
    <name evidence="2" type="ORF">F3087_23415</name>
</gene>
<feature type="signal peptide" evidence="1">
    <location>
        <begin position="1"/>
        <end position="32"/>
    </location>
</feature>
<evidence type="ECO:0000313" key="2">
    <source>
        <dbReference type="EMBL" id="KAA8886437.1"/>
    </source>
</evidence>
<dbReference type="AlphaFoldDB" id="A0A5N0EAI4"/>
<comment type="caution">
    <text evidence="2">The sequence shown here is derived from an EMBL/GenBank/DDBJ whole genome shotgun (WGS) entry which is preliminary data.</text>
</comment>
<evidence type="ECO:0000256" key="1">
    <source>
        <dbReference type="SAM" id="SignalP"/>
    </source>
</evidence>
<evidence type="ECO:0000313" key="3">
    <source>
        <dbReference type="Proteomes" id="UP000323876"/>
    </source>
</evidence>
<reference evidence="2 3" key="1">
    <citation type="submission" date="2019-09" db="EMBL/GenBank/DDBJ databases">
        <authorList>
            <person name="Wang X."/>
        </authorList>
    </citation>
    <scope>NUCLEOTIDE SEQUENCE [LARGE SCALE GENOMIC DNA]</scope>
    <source>
        <strain evidence="2 3">CICC 11023</strain>
    </source>
</reference>
<name>A0A5N0EAI4_9NOCA</name>